<dbReference type="Pfam" id="PF13102">
    <property type="entry name" value="Phage_int_SAM_5"/>
    <property type="match status" value="1"/>
</dbReference>
<dbReference type="Gene3D" id="1.10.443.10">
    <property type="entry name" value="Intergrase catalytic core"/>
    <property type="match status" value="1"/>
</dbReference>
<reference evidence="5 6" key="1">
    <citation type="submission" date="2014-04" db="EMBL/GenBank/DDBJ databases">
        <authorList>
            <person name="Sears C."/>
            <person name="Carroll K."/>
            <person name="Sack B.R."/>
            <person name="Qadri F."/>
            <person name="Myers L.L."/>
            <person name="Chung G.-T."/>
            <person name="Escheverria P."/>
            <person name="Fraser C.M."/>
            <person name="Sadzewicz L."/>
            <person name="Shefchek K.A."/>
            <person name="Tallon L."/>
            <person name="Das S.P."/>
            <person name="Daugherty S."/>
            <person name="Mongodin E.F."/>
        </authorList>
    </citation>
    <scope>NUCLEOTIDE SEQUENCE [LARGE SCALE GENOMIC DNA]</scope>
    <source>
        <strain evidence="6">3775 SL(B) 10 (iv)</strain>
    </source>
</reference>
<dbReference type="Proteomes" id="UP000028134">
    <property type="component" value="Unassembled WGS sequence"/>
</dbReference>
<dbReference type="EMBL" id="JNHI01000002">
    <property type="protein sequence ID" value="KDS33496.1"/>
    <property type="molecule type" value="Genomic_DNA"/>
</dbReference>
<dbReference type="InterPro" id="IPR013762">
    <property type="entry name" value="Integrase-like_cat_sf"/>
</dbReference>
<evidence type="ECO:0000259" key="4">
    <source>
        <dbReference type="PROSITE" id="PS51898"/>
    </source>
</evidence>
<comment type="similarity">
    <text evidence="1">Belongs to the 'phage' integrase family.</text>
</comment>
<dbReference type="CDD" id="cd01185">
    <property type="entry name" value="INTN1_C_like"/>
    <property type="match status" value="1"/>
</dbReference>
<evidence type="ECO:0000256" key="3">
    <source>
        <dbReference type="ARBA" id="ARBA00023172"/>
    </source>
</evidence>
<organism evidence="5 6">
    <name type="scientific">Phocaeicola vulgatus str. 3775 SL</name>
    <name type="common">B</name>
    <name type="synonym">iv</name>
    <dbReference type="NCBI Taxonomy" id="1339350"/>
    <lineage>
        <taxon>Bacteria</taxon>
        <taxon>Pseudomonadati</taxon>
        <taxon>Bacteroidota</taxon>
        <taxon>Bacteroidia</taxon>
        <taxon>Bacteroidales</taxon>
        <taxon>Bacteroidaceae</taxon>
        <taxon>Phocaeicola</taxon>
    </lineage>
</organism>
<proteinExistence type="inferred from homology"/>
<evidence type="ECO:0000256" key="2">
    <source>
        <dbReference type="ARBA" id="ARBA00023125"/>
    </source>
</evidence>
<dbReference type="GO" id="GO:0006310">
    <property type="term" value="P:DNA recombination"/>
    <property type="evidence" value="ECO:0007669"/>
    <property type="project" value="UniProtKB-KW"/>
</dbReference>
<comment type="caution">
    <text evidence="5">The sequence shown here is derived from an EMBL/GenBank/DDBJ whole genome shotgun (WGS) entry which is preliminary data.</text>
</comment>
<accession>A0A078RFI4</accession>
<protein>
    <submittedName>
        <fullName evidence="5">Phage integrase family protein</fullName>
    </submittedName>
</protein>
<dbReference type="PANTHER" id="PTHR30349:SF64">
    <property type="entry name" value="PROPHAGE INTEGRASE INTD-RELATED"/>
    <property type="match status" value="1"/>
</dbReference>
<evidence type="ECO:0000256" key="1">
    <source>
        <dbReference type="ARBA" id="ARBA00008857"/>
    </source>
</evidence>
<gene>
    <name evidence="5" type="ORF">M097_0661</name>
</gene>
<dbReference type="InterPro" id="IPR002104">
    <property type="entry name" value="Integrase_catalytic"/>
</dbReference>
<dbReference type="SUPFAM" id="SSF56349">
    <property type="entry name" value="DNA breaking-rejoining enzymes"/>
    <property type="match status" value="1"/>
</dbReference>
<dbReference type="InterPro" id="IPR050090">
    <property type="entry name" value="Tyrosine_recombinase_XerCD"/>
</dbReference>
<dbReference type="Gene3D" id="1.10.150.130">
    <property type="match status" value="1"/>
</dbReference>
<dbReference type="GO" id="GO:0003677">
    <property type="term" value="F:DNA binding"/>
    <property type="evidence" value="ECO:0007669"/>
    <property type="project" value="UniProtKB-KW"/>
</dbReference>
<dbReference type="InterPro" id="IPR010998">
    <property type="entry name" value="Integrase_recombinase_N"/>
</dbReference>
<dbReference type="InterPro" id="IPR035386">
    <property type="entry name" value="Arm-DNA-bind_5"/>
</dbReference>
<dbReference type="PANTHER" id="PTHR30349">
    <property type="entry name" value="PHAGE INTEGRASE-RELATED"/>
    <property type="match status" value="1"/>
</dbReference>
<dbReference type="Pfam" id="PF17293">
    <property type="entry name" value="Arm-DNA-bind_5"/>
    <property type="match status" value="1"/>
</dbReference>
<evidence type="ECO:0000313" key="6">
    <source>
        <dbReference type="Proteomes" id="UP000028134"/>
    </source>
</evidence>
<keyword evidence="2" id="KW-0238">DNA-binding</keyword>
<name>A0A078RFI4_PHOVU</name>
<dbReference type="PATRIC" id="fig|1339350.3.peg.640"/>
<evidence type="ECO:0000313" key="5">
    <source>
        <dbReference type="EMBL" id="KDS33496.1"/>
    </source>
</evidence>
<dbReference type="RefSeq" id="WP_032944611.1">
    <property type="nucleotide sequence ID" value="NZ_JNHI01000002.1"/>
</dbReference>
<dbReference type="Pfam" id="PF00589">
    <property type="entry name" value="Phage_integrase"/>
    <property type="match status" value="1"/>
</dbReference>
<feature type="domain" description="Tyr recombinase" evidence="4">
    <location>
        <begin position="230"/>
        <end position="402"/>
    </location>
</feature>
<keyword evidence="3" id="KW-0233">DNA recombination</keyword>
<dbReference type="AlphaFoldDB" id="A0A078RFI4"/>
<dbReference type="GO" id="GO:0015074">
    <property type="term" value="P:DNA integration"/>
    <property type="evidence" value="ECO:0007669"/>
    <property type="project" value="InterPro"/>
</dbReference>
<dbReference type="PROSITE" id="PS51898">
    <property type="entry name" value="TYR_RECOMBINASE"/>
    <property type="match status" value="1"/>
</dbReference>
<dbReference type="InterPro" id="IPR011010">
    <property type="entry name" value="DNA_brk_join_enz"/>
</dbReference>
<dbReference type="InterPro" id="IPR025269">
    <property type="entry name" value="SAM-like_dom"/>
</dbReference>
<sequence length="441" mass="51862">MKRNTDNMEIKRRSTFAILFYINRTKVRKDGTCQLLCKISIDAKWEQIGTKVSVNPAIWNPEKGRADGRSGNAITVNRAIDDLTKEIKEHYRRIKNSLGFITAEQVKNAVMGVGQKPLTLLALFREHNEEFKKRIGVDRIKESYDSYLRSYKHLSAFVQEKRGVEDVLLRSLDRVFYDDFELFLRTDRNLSPKSVHEHLYRLKKMTMRAVSQGTIRRDPYCRLHPELPKRKSRHLKLEDLKTLLTTPVEKPQLQFVRDMFIFSTFTGLAYTDLKKLRVNDITQSEDGSWWIHIHRQKTGTLSSVRLLDIPLKIIEKYREQRKDDKVFNLYSRTYFIMLAHQLGEVYGFELTFHKARHNFGTHITLSLGVPIETVGKMMGHMRIETTQLYAKVTDRKVDEDMKRLKAAGMDRIPGLYEEDVIVRKRRRRFGYQLSDNKETTL</sequence>